<protein>
    <submittedName>
        <fullName evidence="1">Uncharacterized protein</fullName>
    </submittedName>
</protein>
<reference evidence="1" key="1">
    <citation type="submission" date="2020-08" db="EMBL/GenBank/DDBJ databases">
        <title>Multicomponent nature underlies the extraordinary mechanical properties of spider dragline silk.</title>
        <authorList>
            <person name="Kono N."/>
            <person name="Nakamura H."/>
            <person name="Mori M."/>
            <person name="Yoshida Y."/>
            <person name="Ohtoshi R."/>
            <person name="Malay A.D."/>
            <person name="Moran D.A.P."/>
            <person name="Tomita M."/>
            <person name="Numata K."/>
            <person name="Arakawa K."/>
        </authorList>
    </citation>
    <scope>NUCLEOTIDE SEQUENCE</scope>
</reference>
<gene>
    <name evidence="1" type="ORF">TNIN_497741</name>
</gene>
<dbReference type="EMBL" id="BMAV01002642">
    <property type="protein sequence ID" value="GFY41705.1"/>
    <property type="molecule type" value="Genomic_DNA"/>
</dbReference>
<comment type="caution">
    <text evidence="1">The sequence shown here is derived from an EMBL/GenBank/DDBJ whole genome shotgun (WGS) entry which is preliminary data.</text>
</comment>
<dbReference type="Proteomes" id="UP000886998">
    <property type="component" value="Unassembled WGS sequence"/>
</dbReference>
<proteinExistence type="predicted"/>
<name>A0A8X6WUY5_9ARAC</name>
<evidence type="ECO:0000313" key="2">
    <source>
        <dbReference type="Proteomes" id="UP000886998"/>
    </source>
</evidence>
<evidence type="ECO:0000313" key="1">
    <source>
        <dbReference type="EMBL" id="GFY41705.1"/>
    </source>
</evidence>
<organism evidence="1 2">
    <name type="scientific">Trichonephila inaurata madagascariensis</name>
    <dbReference type="NCBI Taxonomy" id="2747483"/>
    <lineage>
        <taxon>Eukaryota</taxon>
        <taxon>Metazoa</taxon>
        <taxon>Ecdysozoa</taxon>
        <taxon>Arthropoda</taxon>
        <taxon>Chelicerata</taxon>
        <taxon>Arachnida</taxon>
        <taxon>Araneae</taxon>
        <taxon>Araneomorphae</taxon>
        <taxon>Entelegynae</taxon>
        <taxon>Araneoidea</taxon>
        <taxon>Nephilidae</taxon>
        <taxon>Trichonephila</taxon>
        <taxon>Trichonephila inaurata</taxon>
    </lineage>
</organism>
<keyword evidence="2" id="KW-1185">Reference proteome</keyword>
<dbReference type="AlphaFoldDB" id="A0A8X6WUY5"/>
<accession>A0A8X6WUY5</accession>
<sequence length="119" mass="12827">MWGCREVMQRHMWGINCPSNVFTAQLLCAANSAVNDSVHPLSHNNRVAALFSVAVESKSCCTIQVSQLGGVPSQLSIPNEAQMRVDVVLGLAAGINPILISLGKPQSIALVFWVETLRI</sequence>